<feature type="compositionally biased region" description="Basic and acidic residues" evidence="1">
    <location>
        <begin position="1"/>
        <end position="15"/>
    </location>
</feature>
<evidence type="ECO:0000313" key="3">
    <source>
        <dbReference type="Proteomes" id="UP001642540"/>
    </source>
</evidence>
<feature type="non-terminal residue" evidence="2">
    <location>
        <position position="1"/>
    </location>
</feature>
<evidence type="ECO:0000313" key="2">
    <source>
        <dbReference type="EMBL" id="CAL8131912.1"/>
    </source>
</evidence>
<dbReference type="Proteomes" id="UP001642540">
    <property type="component" value="Unassembled WGS sequence"/>
</dbReference>
<reference evidence="2 3" key="1">
    <citation type="submission" date="2024-08" db="EMBL/GenBank/DDBJ databases">
        <authorList>
            <person name="Cucini C."/>
            <person name="Frati F."/>
        </authorList>
    </citation>
    <scope>NUCLEOTIDE SEQUENCE [LARGE SCALE GENOMIC DNA]</scope>
</reference>
<feature type="region of interest" description="Disordered" evidence="1">
    <location>
        <begin position="1"/>
        <end position="103"/>
    </location>
</feature>
<comment type="caution">
    <text evidence="2">The sequence shown here is derived from an EMBL/GenBank/DDBJ whole genome shotgun (WGS) entry which is preliminary data.</text>
</comment>
<feature type="compositionally biased region" description="Low complexity" evidence="1">
    <location>
        <begin position="77"/>
        <end position="86"/>
    </location>
</feature>
<evidence type="ECO:0000256" key="1">
    <source>
        <dbReference type="SAM" id="MobiDB-lite"/>
    </source>
</evidence>
<proteinExistence type="predicted"/>
<protein>
    <submittedName>
        <fullName evidence="2">Uncharacterized protein</fullName>
    </submittedName>
</protein>
<gene>
    <name evidence="2" type="ORF">ODALV1_LOCUS24387</name>
</gene>
<organism evidence="2 3">
    <name type="scientific">Orchesella dallaii</name>
    <dbReference type="NCBI Taxonomy" id="48710"/>
    <lineage>
        <taxon>Eukaryota</taxon>
        <taxon>Metazoa</taxon>
        <taxon>Ecdysozoa</taxon>
        <taxon>Arthropoda</taxon>
        <taxon>Hexapoda</taxon>
        <taxon>Collembola</taxon>
        <taxon>Entomobryomorpha</taxon>
        <taxon>Entomobryoidea</taxon>
        <taxon>Orchesellidae</taxon>
        <taxon>Orchesellinae</taxon>
        <taxon>Orchesella</taxon>
    </lineage>
</organism>
<accession>A0ABP1RNV5</accession>
<sequence>VARGAKSIELERQPPSDDEEASPTPEPKHVAVKGPARRANSMKMPRKPPTDVEVKTSTSEFKPSEGKNAARVAIVKPTFAPAASPTPTRPPRERTPPNSQSVGEADRLVRTQFNYLVGYPPLSTMLHHLPSRDRGVRLAEGVYVINPPSSVIGMAVGFIIMDIHRSMERKEEVTYASVSLNNKERMIQIN</sequence>
<name>A0ABP1RNV5_9HEXA</name>
<keyword evidence="3" id="KW-1185">Reference proteome</keyword>
<dbReference type="EMBL" id="CAXLJM020000090">
    <property type="protein sequence ID" value="CAL8131912.1"/>
    <property type="molecule type" value="Genomic_DNA"/>
</dbReference>